<dbReference type="PANTHER" id="PTHR46017">
    <property type="entry name" value="ALPHA-MANNOSIDASE 2C1"/>
    <property type="match status" value="1"/>
</dbReference>
<evidence type="ECO:0000256" key="4">
    <source>
        <dbReference type="ARBA" id="ARBA00023295"/>
    </source>
</evidence>
<dbReference type="Gene3D" id="2.70.98.30">
    <property type="entry name" value="Golgi alpha-mannosidase II, domain 4"/>
    <property type="match status" value="1"/>
</dbReference>
<dbReference type="InterPro" id="IPR027291">
    <property type="entry name" value="Glyco_hydro_38_N_sf"/>
</dbReference>
<protein>
    <submittedName>
        <fullName evidence="6">Mannosylglycerate hydrolase</fullName>
    </submittedName>
</protein>
<dbReference type="InterPro" id="IPR037094">
    <property type="entry name" value="Glyco_hydro_38_cen_sf"/>
</dbReference>
<comment type="similarity">
    <text evidence="1">Belongs to the glycosyl hydrolase 38 family.</text>
</comment>
<name>A0A1T5IBB6_9FIRM</name>
<evidence type="ECO:0000313" key="6">
    <source>
        <dbReference type="EMBL" id="SKC36437.1"/>
    </source>
</evidence>
<proteinExistence type="inferred from homology"/>
<feature type="domain" description="Glycoside hydrolase family 38 central" evidence="5">
    <location>
        <begin position="275"/>
        <end position="353"/>
    </location>
</feature>
<dbReference type="Proteomes" id="UP000190285">
    <property type="component" value="Unassembled WGS sequence"/>
</dbReference>
<dbReference type="OrthoDB" id="9772207at2"/>
<dbReference type="Gene3D" id="3.20.110.10">
    <property type="entry name" value="Glycoside hydrolase 38, N terminal domain"/>
    <property type="match status" value="1"/>
</dbReference>
<dbReference type="GO" id="GO:0004559">
    <property type="term" value="F:alpha-mannosidase activity"/>
    <property type="evidence" value="ECO:0007669"/>
    <property type="project" value="InterPro"/>
</dbReference>
<dbReference type="InterPro" id="IPR011013">
    <property type="entry name" value="Gal_mutarotase_sf_dom"/>
</dbReference>
<dbReference type="InterPro" id="IPR015341">
    <property type="entry name" value="Glyco_hydro_38_cen"/>
</dbReference>
<evidence type="ECO:0000256" key="3">
    <source>
        <dbReference type="ARBA" id="ARBA00022801"/>
    </source>
</evidence>
<evidence type="ECO:0000256" key="2">
    <source>
        <dbReference type="ARBA" id="ARBA00022723"/>
    </source>
</evidence>
<dbReference type="SUPFAM" id="SSF74650">
    <property type="entry name" value="Galactose mutarotase-like"/>
    <property type="match status" value="1"/>
</dbReference>
<dbReference type="STRING" id="36842.SAMN02194393_00156"/>
<dbReference type="Pfam" id="PF01074">
    <property type="entry name" value="Glyco_hydro_38N"/>
    <property type="match status" value="1"/>
</dbReference>
<dbReference type="Gene3D" id="1.20.1270.50">
    <property type="entry name" value="Glycoside hydrolase family 38, central domain"/>
    <property type="match status" value="1"/>
</dbReference>
<sequence>MYKAHIVSHTHWDREWYKPFQHFRVRLIYFLDKLMDVLEENEDYKVFTLDGQTSLLEDYLKIKPQNSERLKNLIKNGRILIGPWYIQPDEFSPDGESLVRNLLIGDRMGEEFESVMKVGYLPDSFGQSSQIPQILLGFDIDCAVMMRGIPFHLLGESEFIWEGLNGDSILAVYLAEGYFNGCFLPKDLNKADMRINPLVGKLKESATTKNLLIMNGIDHQFPQEHIPEYIKYLNERSEKVEYIHSSMDKYVDSIKSYKEEMKSYKGEMITPERSRTHTSMASTRMYQKKENRKVEVLLEKYVEPIVTLAWLNGAKYPKELINQSWKYLIQNQAHDSICGCCTDEVHKEIDQRFIDCKNIGETLLNSHARAIARKFSKDKLKLIVFNNAMILNLQLVKASIIIDSKDFIMKDEDGNIIPYEIEKIEDVNAASLGIWASMTKVTQTKKKVYLSFYTTFDSNFGYRVFDIVERKNNALKKTVEKEIKYRDNILENKYFKIYFNKNGSFNVVDKESNREYKNLNIYENCGDDGDTYNFSPVKNDSIVTSESNKAKLKLIKKDSIKTTILINNELEIPLKLDSKNNSRSKEIKTLNINTYVTIYSKIKRIDVRVDIENYSYDHRLRVLFPTTVKSDYSFAETQFGTVKRPNKLDDTLWDKNSWSEKPLPIYTMHRFVDINDSEYGLAVLNKGINEYEIYENNEAIIAITLLRAVGNMGKRELLIRPGRASGMEIETSDAQCIGKHEFEYSIIPHIGDAFDANIPASAAQFDADPFSVQNILKLNNTKEEIELYDIETLTKHIENEIDILNTNNKLISLNDDRILISAIKRCEDEDNFIIRIYNSSSKAITNGKIGINIDGIEKAVLTDFNECNIKKELEREKNYFQLPKLKAFTAETIKFVLN</sequence>
<dbReference type="SMART" id="SM00872">
    <property type="entry name" value="Alpha-mann_mid"/>
    <property type="match status" value="1"/>
</dbReference>
<dbReference type="GO" id="GO:0009313">
    <property type="term" value="P:oligosaccharide catabolic process"/>
    <property type="evidence" value="ECO:0007669"/>
    <property type="project" value="TreeGrafter"/>
</dbReference>
<evidence type="ECO:0000256" key="1">
    <source>
        <dbReference type="ARBA" id="ARBA00009792"/>
    </source>
</evidence>
<dbReference type="InterPro" id="IPR011682">
    <property type="entry name" value="Glyco_hydro_38_C"/>
</dbReference>
<accession>A0A1T5IBB6</accession>
<keyword evidence="2" id="KW-0479">Metal-binding</keyword>
<reference evidence="6 7" key="1">
    <citation type="submission" date="2017-02" db="EMBL/GenBank/DDBJ databases">
        <authorList>
            <person name="Peterson S.W."/>
        </authorList>
    </citation>
    <scope>NUCLEOTIDE SEQUENCE [LARGE SCALE GENOMIC DNA]</scope>
    <source>
        <strain evidence="6 7">M1</strain>
    </source>
</reference>
<dbReference type="InterPro" id="IPR000602">
    <property type="entry name" value="Glyco_hydro_38_N"/>
</dbReference>
<dbReference type="Gene3D" id="2.60.40.2220">
    <property type="match status" value="1"/>
</dbReference>
<dbReference type="Pfam" id="PF09261">
    <property type="entry name" value="Alpha-mann_mid"/>
    <property type="match status" value="1"/>
</dbReference>
<dbReference type="InterPro" id="IPR028995">
    <property type="entry name" value="Glyco_hydro_57/38_cen_sf"/>
</dbReference>
<keyword evidence="3 6" id="KW-0378">Hydrolase</keyword>
<dbReference type="AlphaFoldDB" id="A0A1T5IBB6"/>
<evidence type="ECO:0000313" key="7">
    <source>
        <dbReference type="Proteomes" id="UP000190285"/>
    </source>
</evidence>
<dbReference type="RefSeq" id="WP_079488616.1">
    <property type="nucleotide sequence ID" value="NZ_FUZT01000001.1"/>
</dbReference>
<dbReference type="PANTHER" id="PTHR46017:SF2">
    <property type="entry name" value="MANNOSYLGLYCERATE HYDROLASE"/>
    <property type="match status" value="1"/>
</dbReference>
<dbReference type="InterPro" id="IPR011330">
    <property type="entry name" value="Glyco_hydro/deAcase_b/a-brl"/>
</dbReference>
<dbReference type="GO" id="GO:0030246">
    <property type="term" value="F:carbohydrate binding"/>
    <property type="evidence" value="ECO:0007669"/>
    <property type="project" value="InterPro"/>
</dbReference>
<organism evidence="6 7">
    <name type="scientific">Maledivibacter halophilus</name>
    <dbReference type="NCBI Taxonomy" id="36842"/>
    <lineage>
        <taxon>Bacteria</taxon>
        <taxon>Bacillati</taxon>
        <taxon>Bacillota</taxon>
        <taxon>Clostridia</taxon>
        <taxon>Peptostreptococcales</taxon>
        <taxon>Caminicellaceae</taxon>
        <taxon>Maledivibacter</taxon>
    </lineage>
</organism>
<dbReference type="SUPFAM" id="SSF88688">
    <property type="entry name" value="Families 57/38 glycoside transferase middle domain"/>
    <property type="match status" value="1"/>
</dbReference>
<dbReference type="GO" id="GO:0046872">
    <property type="term" value="F:metal ion binding"/>
    <property type="evidence" value="ECO:0007669"/>
    <property type="project" value="UniProtKB-KW"/>
</dbReference>
<dbReference type="Pfam" id="PF07748">
    <property type="entry name" value="Glyco_hydro_38C"/>
    <property type="match status" value="1"/>
</dbReference>
<dbReference type="SUPFAM" id="SSF88713">
    <property type="entry name" value="Glycoside hydrolase/deacetylase"/>
    <property type="match status" value="1"/>
</dbReference>
<evidence type="ECO:0000259" key="5">
    <source>
        <dbReference type="SMART" id="SM00872"/>
    </source>
</evidence>
<keyword evidence="4" id="KW-0326">Glycosidase</keyword>
<dbReference type="EMBL" id="FUZT01000001">
    <property type="protein sequence ID" value="SKC36437.1"/>
    <property type="molecule type" value="Genomic_DNA"/>
</dbReference>
<dbReference type="InterPro" id="IPR041147">
    <property type="entry name" value="GH38_C"/>
</dbReference>
<keyword evidence="7" id="KW-1185">Reference proteome</keyword>
<gene>
    <name evidence="6" type="ORF">SAMN02194393_00156</name>
</gene>
<dbReference type="GO" id="GO:0006013">
    <property type="term" value="P:mannose metabolic process"/>
    <property type="evidence" value="ECO:0007669"/>
    <property type="project" value="InterPro"/>
</dbReference>
<dbReference type="Pfam" id="PF17677">
    <property type="entry name" value="Glyco_hydro38C2"/>
    <property type="match status" value="1"/>
</dbReference>